<dbReference type="KEGG" id="hoh:Hoch_3134"/>
<evidence type="ECO:0000313" key="2">
    <source>
        <dbReference type="Proteomes" id="UP000001880"/>
    </source>
</evidence>
<evidence type="ECO:0000313" key="1">
    <source>
        <dbReference type="EMBL" id="ACY15636.1"/>
    </source>
</evidence>
<dbReference type="eggNOG" id="ENOG5030VM0">
    <property type="taxonomic scope" value="Bacteria"/>
</dbReference>
<dbReference type="Proteomes" id="UP000001880">
    <property type="component" value="Chromosome"/>
</dbReference>
<dbReference type="OrthoDB" id="5397545at2"/>
<proteinExistence type="predicted"/>
<dbReference type="AlphaFoldDB" id="D0LSD7"/>
<dbReference type="SUPFAM" id="SSF50939">
    <property type="entry name" value="Sialidases"/>
    <property type="match status" value="1"/>
</dbReference>
<dbReference type="InterPro" id="IPR036278">
    <property type="entry name" value="Sialidase_sf"/>
</dbReference>
<organism evidence="1 2">
    <name type="scientific">Haliangium ochraceum (strain DSM 14365 / JCM 11303 / SMP-2)</name>
    <dbReference type="NCBI Taxonomy" id="502025"/>
    <lineage>
        <taxon>Bacteria</taxon>
        <taxon>Pseudomonadati</taxon>
        <taxon>Myxococcota</taxon>
        <taxon>Polyangia</taxon>
        <taxon>Haliangiales</taxon>
        <taxon>Kofleriaceae</taxon>
        <taxon>Haliangium</taxon>
    </lineage>
</organism>
<dbReference type="EMBL" id="CP001804">
    <property type="protein sequence ID" value="ACY15636.1"/>
    <property type="molecule type" value="Genomic_DNA"/>
</dbReference>
<reference evidence="1 2" key="1">
    <citation type="journal article" date="2010" name="Stand. Genomic Sci.">
        <title>Complete genome sequence of Haliangium ochraceum type strain (SMP-2).</title>
        <authorList>
            <consortium name="US DOE Joint Genome Institute (JGI-PGF)"/>
            <person name="Ivanova N."/>
            <person name="Daum C."/>
            <person name="Lang E."/>
            <person name="Abt B."/>
            <person name="Kopitz M."/>
            <person name="Saunders E."/>
            <person name="Lapidus A."/>
            <person name="Lucas S."/>
            <person name="Glavina Del Rio T."/>
            <person name="Nolan M."/>
            <person name="Tice H."/>
            <person name="Copeland A."/>
            <person name="Cheng J.F."/>
            <person name="Chen F."/>
            <person name="Bruce D."/>
            <person name="Goodwin L."/>
            <person name="Pitluck S."/>
            <person name="Mavromatis K."/>
            <person name="Pati A."/>
            <person name="Mikhailova N."/>
            <person name="Chen A."/>
            <person name="Palaniappan K."/>
            <person name="Land M."/>
            <person name="Hauser L."/>
            <person name="Chang Y.J."/>
            <person name="Jeffries C.D."/>
            <person name="Detter J.C."/>
            <person name="Brettin T."/>
            <person name="Rohde M."/>
            <person name="Goker M."/>
            <person name="Bristow J."/>
            <person name="Markowitz V."/>
            <person name="Eisen J.A."/>
            <person name="Hugenholtz P."/>
            <person name="Kyrpides N.C."/>
            <person name="Klenk H.P."/>
        </authorList>
    </citation>
    <scope>NUCLEOTIDE SEQUENCE [LARGE SCALE GENOMIC DNA]</scope>
    <source>
        <strain evidence="2">DSM 14365 / CIP 107738 / JCM 11303 / AJ 13395 / SMP-2</strain>
    </source>
</reference>
<keyword evidence="2" id="KW-1185">Reference proteome</keyword>
<dbReference type="HOGENOM" id="CLU_532926_0_0_7"/>
<sequence length="511" mass="53781">MLLTQWSSVRRRFSSDRPGNKLSIRPVLSGALVGAFIGALASGCGGGSDPAPLDGGAPGNDAAVDAGGSACISAAPGELVRVREPLDFFGNDLYQPEAAINDQGTGVVTWGEEIGDTNIAQAVALEDGCWGEPVRLGYAGALGETAVVDAAGRATVIWTQRELGDDGLGIEASSLWAMRYQDGAWQPGERISDDPPRDYSSYVLDPVVHPSGDGEVIAVWLQRGDGFDRVFWNRFDGSAWGTPAVLTAERIASSQLRIAAAGDGALVVAWTESSDVYTEDHYTALYAARWDGSAWDEPQYIGLPDLQNNDGIDRLRLTGRGEAGASAIWEQYAAGVRTFQQAHYDAATQSWQAPSAVPPIVDSAQFVSLAGSASGAMSAAWQVPEPLGEDEVDNVWGARFDPDSGWSEAVRLELDDAPADDTSVGMDAQGRALATWVQLRPGEQVFPRVWASTATGATWSAASELASASGTRPVVAVSPGGHALMVLGTQEAAQTTFLHSVGTVYLPPGTW</sequence>
<protein>
    <submittedName>
        <fullName evidence="1">Uncharacterized protein</fullName>
    </submittedName>
</protein>
<accession>D0LSD7</accession>
<gene>
    <name evidence="1" type="ordered locus">Hoch_3134</name>
</gene>
<dbReference type="RefSeq" id="WP_012828236.1">
    <property type="nucleotide sequence ID" value="NC_013440.1"/>
</dbReference>
<name>D0LSD7_HALO1</name>